<evidence type="ECO:0000259" key="1">
    <source>
        <dbReference type="Pfam" id="PF00144"/>
    </source>
</evidence>
<dbReference type="SUPFAM" id="SSF56601">
    <property type="entry name" value="beta-lactamase/transpeptidase-like"/>
    <property type="match status" value="1"/>
</dbReference>
<evidence type="ECO:0000313" key="4">
    <source>
        <dbReference type="Proteomes" id="UP000585050"/>
    </source>
</evidence>
<keyword evidence="3" id="KW-0378">Hydrolase</keyword>
<evidence type="ECO:0000313" key="3">
    <source>
        <dbReference type="EMBL" id="NLR93531.1"/>
    </source>
</evidence>
<dbReference type="GO" id="GO:0016787">
    <property type="term" value="F:hydrolase activity"/>
    <property type="evidence" value="ECO:0007669"/>
    <property type="project" value="UniProtKB-KW"/>
</dbReference>
<gene>
    <name evidence="3" type="ORF">HGP29_20200</name>
</gene>
<proteinExistence type="predicted"/>
<dbReference type="Pfam" id="PF00144">
    <property type="entry name" value="Beta-lactamase"/>
    <property type="match status" value="1"/>
</dbReference>
<dbReference type="InterPro" id="IPR050491">
    <property type="entry name" value="AmpC-like"/>
</dbReference>
<dbReference type="PANTHER" id="PTHR46825:SF15">
    <property type="entry name" value="BETA-LACTAMASE-RELATED DOMAIN-CONTAINING PROTEIN"/>
    <property type="match status" value="1"/>
</dbReference>
<dbReference type="Proteomes" id="UP000585050">
    <property type="component" value="Unassembled WGS sequence"/>
</dbReference>
<sequence length="514" mass="58652">MKHFTLYFLVFFLLSNLSFGQKKANYKSEIKQLDKYCQSIIASWEVPSMTVGIVKDGELIFSKGYGTKEEGGKEVPNKNTLYAIASISKGFTATIIGQLVDEGKLHWDDKIVDYIPYFAVYDPYISQMITVKDILSHRVGLGTFSGDIMWYQSDYTSKEIIERIKYVDQSFELRDGFGYSNLMFITAGELIKTVTGKSWGENVQERILDPLGMDRTIYSLKELDKKGNYATPHMLIDNTVNKPIEWTSWEEIAATGGLISSVEDLSKWLTFNMNNGIIGEDTLMTASTRNTIWKLQNVYTSDLTKAKVNTHFSGYGLGWGIKDYHGKMRVSHSGGYDGMITMVTMIPDENLGVIVLTNGLKSPISAASNYAVDLFMGLDEIPDYSSKYLQYSNDRYKNDHRIKDIENSKVEGTKPTLDLTSYEGVYHSDLNGDITVRLKDGNLTIEFEHQNMLNAKLTHWNYDTFKMEWYRQSPWFTLGTVKFDTDNQNKIIGLSFDVPNNDFYFNEIKAKRIQ</sequence>
<dbReference type="RefSeq" id="WP_168884247.1">
    <property type="nucleotide sequence ID" value="NZ_JABAIL010000007.1"/>
</dbReference>
<accession>A0A7X8SNK4</accession>
<dbReference type="InterPro" id="IPR012338">
    <property type="entry name" value="Beta-lactam/transpept-like"/>
</dbReference>
<dbReference type="AlphaFoldDB" id="A0A7X8SNK4"/>
<dbReference type="Pfam" id="PF11954">
    <property type="entry name" value="DUF3471"/>
    <property type="match status" value="1"/>
</dbReference>
<name>A0A7X8SNK4_9BACT</name>
<dbReference type="InterPro" id="IPR021860">
    <property type="entry name" value="Peptidase_S12_Pab87-rel_C"/>
</dbReference>
<feature type="domain" description="Peptidase S12 Pab87-related C-terminal" evidence="2">
    <location>
        <begin position="409"/>
        <end position="510"/>
    </location>
</feature>
<evidence type="ECO:0000259" key="2">
    <source>
        <dbReference type="Pfam" id="PF11954"/>
    </source>
</evidence>
<protein>
    <submittedName>
        <fullName evidence="3">Serine hydrolase</fullName>
    </submittedName>
</protein>
<reference evidence="3 4" key="1">
    <citation type="submission" date="2020-04" db="EMBL/GenBank/DDBJ databases">
        <title>Flammeovirga sp. SR4, a novel species isolated from seawater.</title>
        <authorList>
            <person name="Wang X."/>
        </authorList>
    </citation>
    <scope>NUCLEOTIDE SEQUENCE [LARGE SCALE GENOMIC DNA]</scope>
    <source>
        <strain evidence="3 4">SR4</strain>
    </source>
</reference>
<feature type="domain" description="Beta-lactamase-related" evidence="1">
    <location>
        <begin position="43"/>
        <end position="367"/>
    </location>
</feature>
<organism evidence="3 4">
    <name type="scientific">Flammeovirga agarivorans</name>
    <dbReference type="NCBI Taxonomy" id="2726742"/>
    <lineage>
        <taxon>Bacteria</taxon>
        <taxon>Pseudomonadati</taxon>
        <taxon>Bacteroidota</taxon>
        <taxon>Cytophagia</taxon>
        <taxon>Cytophagales</taxon>
        <taxon>Flammeovirgaceae</taxon>
        <taxon>Flammeovirga</taxon>
    </lineage>
</organism>
<dbReference type="PANTHER" id="PTHR46825">
    <property type="entry name" value="D-ALANYL-D-ALANINE-CARBOXYPEPTIDASE/ENDOPEPTIDASE AMPH"/>
    <property type="match status" value="1"/>
</dbReference>
<comment type="caution">
    <text evidence="3">The sequence shown here is derived from an EMBL/GenBank/DDBJ whole genome shotgun (WGS) entry which is preliminary data.</text>
</comment>
<dbReference type="Gene3D" id="3.40.710.10">
    <property type="entry name" value="DD-peptidase/beta-lactamase superfamily"/>
    <property type="match status" value="1"/>
</dbReference>
<keyword evidence="4" id="KW-1185">Reference proteome</keyword>
<dbReference type="Gene3D" id="2.40.128.600">
    <property type="match status" value="1"/>
</dbReference>
<dbReference type="InterPro" id="IPR001466">
    <property type="entry name" value="Beta-lactam-related"/>
</dbReference>
<dbReference type="EMBL" id="JABAIL010000007">
    <property type="protein sequence ID" value="NLR93531.1"/>
    <property type="molecule type" value="Genomic_DNA"/>
</dbReference>